<evidence type="ECO:0000313" key="3">
    <source>
        <dbReference type="Proteomes" id="UP000199025"/>
    </source>
</evidence>
<dbReference type="GO" id="GO:0032259">
    <property type="term" value="P:methylation"/>
    <property type="evidence" value="ECO:0007669"/>
    <property type="project" value="UniProtKB-KW"/>
</dbReference>
<dbReference type="Proteomes" id="UP000199025">
    <property type="component" value="Unassembled WGS sequence"/>
</dbReference>
<dbReference type="PANTHER" id="PTHR43861:SF3">
    <property type="entry name" value="PUTATIVE (AFU_ORTHOLOGUE AFUA_2G14390)-RELATED"/>
    <property type="match status" value="1"/>
</dbReference>
<dbReference type="OrthoDB" id="3469983at2"/>
<dbReference type="GO" id="GO:0008168">
    <property type="term" value="F:methyltransferase activity"/>
    <property type="evidence" value="ECO:0007669"/>
    <property type="project" value="UniProtKB-KW"/>
</dbReference>
<accession>A0A1I3JP29</accession>
<name>A0A1I3JP29_9PSEU</name>
<protein>
    <submittedName>
        <fullName evidence="2">Methyltransferase domain-containing protein</fullName>
    </submittedName>
</protein>
<gene>
    <name evidence="2" type="ORF">SAMN05421835_101214</name>
</gene>
<dbReference type="AlphaFoldDB" id="A0A1I3JP29"/>
<organism evidence="2 3">
    <name type="scientific">Amycolatopsis sacchari</name>
    <dbReference type="NCBI Taxonomy" id="115433"/>
    <lineage>
        <taxon>Bacteria</taxon>
        <taxon>Bacillati</taxon>
        <taxon>Actinomycetota</taxon>
        <taxon>Actinomycetes</taxon>
        <taxon>Pseudonocardiales</taxon>
        <taxon>Pseudonocardiaceae</taxon>
        <taxon>Amycolatopsis</taxon>
    </lineage>
</organism>
<keyword evidence="2" id="KW-0489">Methyltransferase</keyword>
<dbReference type="Gene3D" id="3.40.50.150">
    <property type="entry name" value="Vaccinia Virus protein VP39"/>
    <property type="match status" value="1"/>
</dbReference>
<dbReference type="RefSeq" id="WP_091503620.1">
    <property type="nucleotide sequence ID" value="NZ_CBDRCA010000006.1"/>
</dbReference>
<reference evidence="2 3" key="1">
    <citation type="submission" date="2016-10" db="EMBL/GenBank/DDBJ databases">
        <authorList>
            <person name="de Groot N.N."/>
        </authorList>
    </citation>
    <scope>NUCLEOTIDE SEQUENCE [LARGE SCALE GENOMIC DNA]</scope>
    <source>
        <strain evidence="2 3">DSM 44468</strain>
    </source>
</reference>
<dbReference type="Pfam" id="PF13489">
    <property type="entry name" value="Methyltransf_23"/>
    <property type="match status" value="1"/>
</dbReference>
<keyword evidence="3" id="KW-1185">Reference proteome</keyword>
<dbReference type="PANTHER" id="PTHR43861">
    <property type="entry name" value="TRANS-ACONITATE 2-METHYLTRANSFERASE-RELATED"/>
    <property type="match status" value="1"/>
</dbReference>
<dbReference type="STRING" id="115433.SAMN05421835_101214"/>
<proteinExistence type="predicted"/>
<sequence length="264" mass="28857">MSTELGNEYIFNGRHVADVPRRLRALEESYDPGTVGRLERLGVGAGWHCLEVGTGAGSVTRWLSDRVGPAGRVLAADLDTSFFTGEGLDNVEVRQLDLRSERPPEGEFDLVHARLVLGHLPERDRVLDALVAALRPGGWLLVEEAEEFPFHGMGDGLHREVVLAALAAMETAGFTAKWGRKLPALFRARGLEDVSAVVEAPIVPGGSSGLEWLRLSIDQLIRGGHPIQVHGRGGYEQWRRKSEDPDTWLVSLPLVAAQGRAARR</sequence>
<dbReference type="CDD" id="cd02440">
    <property type="entry name" value="AdoMet_MTases"/>
    <property type="match status" value="1"/>
</dbReference>
<dbReference type="InterPro" id="IPR029063">
    <property type="entry name" value="SAM-dependent_MTases_sf"/>
</dbReference>
<dbReference type="EMBL" id="FORP01000001">
    <property type="protein sequence ID" value="SFI61926.1"/>
    <property type="molecule type" value="Genomic_DNA"/>
</dbReference>
<keyword evidence="1 2" id="KW-0808">Transferase</keyword>
<evidence type="ECO:0000313" key="2">
    <source>
        <dbReference type="EMBL" id="SFI61926.1"/>
    </source>
</evidence>
<evidence type="ECO:0000256" key="1">
    <source>
        <dbReference type="ARBA" id="ARBA00022679"/>
    </source>
</evidence>
<dbReference type="SUPFAM" id="SSF53335">
    <property type="entry name" value="S-adenosyl-L-methionine-dependent methyltransferases"/>
    <property type="match status" value="1"/>
</dbReference>